<keyword evidence="3" id="KW-1185">Reference proteome</keyword>
<feature type="non-terminal residue" evidence="2">
    <location>
        <position position="70"/>
    </location>
</feature>
<sequence>MALAHLKAHHEETLRKIEERDEIRLRLAIKDIKAKHEQKRQQEQEEKLRKRKQQLEAKRQQQGLQEPVSL</sequence>
<comment type="caution">
    <text evidence="2">The sequence shown here is derived from an EMBL/GenBank/DDBJ whole genome shotgun (WGS) entry which is preliminary data.</text>
</comment>
<dbReference type="Proteomes" id="UP001194696">
    <property type="component" value="Unassembled WGS sequence"/>
</dbReference>
<feature type="compositionally biased region" description="Basic and acidic residues" evidence="1">
    <location>
        <begin position="33"/>
        <end position="59"/>
    </location>
</feature>
<evidence type="ECO:0000313" key="2">
    <source>
        <dbReference type="EMBL" id="KAG0274603.1"/>
    </source>
</evidence>
<accession>A0ABQ7JIE0</accession>
<name>A0ABQ7JIE0_9FUNG</name>
<protein>
    <submittedName>
        <fullName evidence="2">Uncharacterized protein</fullName>
    </submittedName>
</protein>
<gene>
    <name evidence="2" type="ORF">BGZ96_004186</name>
</gene>
<organism evidence="2 3">
    <name type="scientific">Linnemannia gamsii</name>
    <dbReference type="NCBI Taxonomy" id="64522"/>
    <lineage>
        <taxon>Eukaryota</taxon>
        <taxon>Fungi</taxon>
        <taxon>Fungi incertae sedis</taxon>
        <taxon>Mucoromycota</taxon>
        <taxon>Mortierellomycotina</taxon>
        <taxon>Mortierellomycetes</taxon>
        <taxon>Mortierellales</taxon>
        <taxon>Mortierellaceae</taxon>
        <taxon>Linnemannia</taxon>
    </lineage>
</organism>
<reference evidence="2 3" key="1">
    <citation type="journal article" date="2020" name="Fungal Divers.">
        <title>Resolving the Mortierellaceae phylogeny through synthesis of multi-gene phylogenetics and phylogenomics.</title>
        <authorList>
            <person name="Vandepol N."/>
            <person name="Liber J."/>
            <person name="Desiro A."/>
            <person name="Na H."/>
            <person name="Kennedy M."/>
            <person name="Barry K."/>
            <person name="Grigoriev I.V."/>
            <person name="Miller A.N."/>
            <person name="O'Donnell K."/>
            <person name="Stajich J.E."/>
            <person name="Bonito G."/>
        </authorList>
    </citation>
    <scope>NUCLEOTIDE SEQUENCE [LARGE SCALE GENOMIC DNA]</scope>
    <source>
        <strain evidence="2 3">AD045</strain>
    </source>
</reference>
<dbReference type="EMBL" id="JAAAIM010001993">
    <property type="protein sequence ID" value="KAG0274603.1"/>
    <property type="molecule type" value="Genomic_DNA"/>
</dbReference>
<feature type="region of interest" description="Disordered" evidence="1">
    <location>
        <begin position="33"/>
        <end position="70"/>
    </location>
</feature>
<evidence type="ECO:0000313" key="3">
    <source>
        <dbReference type="Proteomes" id="UP001194696"/>
    </source>
</evidence>
<evidence type="ECO:0000256" key="1">
    <source>
        <dbReference type="SAM" id="MobiDB-lite"/>
    </source>
</evidence>
<proteinExistence type="predicted"/>